<organism evidence="7 8">
    <name type="scientific">Sphaeramia orbicularis</name>
    <name type="common">orbiculate cardinalfish</name>
    <dbReference type="NCBI Taxonomy" id="375764"/>
    <lineage>
        <taxon>Eukaryota</taxon>
        <taxon>Metazoa</taxon>
        <taxon>Chordata</taxon>
        <taxon>Craniata</taxon>
        <taxon>Vertebrata</taxon>
        <taxon>Euteleostomi</taxon>
        <taxon>Actinopterygii</taxon>
        <taxon>Neopterygii</taxon>
        <taxon>Teleostei</taxon>
        <taxon>Neoteleostei</taxon>
        <taxon>Acanthomorphata</taxon>
        <taxon>Gobiaria</taxon>
        <taxon>Kurtiformes</taxon>
        <taxon>Apogonoidei</taxon>
        <taxon>Apogonidae</taxon>
        <taxon>Apogoninae</taxon>
        <taxon>Sphaeramia</taxon>
    </lineage>
</organism>
<evidence type="ECO:0000313" key="7">
    <source>
        <dbReference type="Ensembl" id="ENSSORP00005046405.1"/>
    </source>
</evidence>
<dbReference type="Ensembl" id="ENSSORT00005047564.1">
    <property type="protein sequence ID" value="ENSSORP00005046405.1"/>
    <property type="gene ID" value="ENSSORG00005021245.1"/>
</dbReference>
<dbReference type="InParanoid" id="A0A673BX97"/>
<keyword evidence="2" id="KW-0964">Secreted</keyword>
<reference evidence="7" key="3">
    <citation type="submission" date="2025-09" db="UniProtKB">
        <authorList>
            <consortium name="Ensembl"/>
        </authorList>
    </citation>
    <scope>IDENTIFICATION</scope>
</reference>
<feature type="chain" id="PRO_5025564473" evidence="5">
    <location>
        <begin position="20"/>
        <end position="728"/>
    </location>
</feature>
<feature type="compositionally biased region" description="Low complexity" evidence="4">
    <location>
        <begin position="380"/>
        <end position="390"/>
    </location>
</feature>
<name>A0A673BX97_9TELE</name>
<dbReference type="Pfam" id="PF02191">
    <property type="entry name" value="OLF"/>
    <property type="match status" value="1"/>
</dbReference>
<feature type="region of interest" description="Disordered" evidence="4">
    <location>
        <begin position="200"/>
        <end position="266"/>
    </location>
</feature>
<reference evidence="7" key="2">
    <citation type="submission" date="2025-08" db="UniProtKB">
        <authorList>
            <consortium name="Ensembl"/>
        </authorList>
    </citation>
    <scope>IDENTIFICATION</scope>
</reference>
<accession>A0A673BX97</accession>
<feature type="compositionally biased region" description="Polar residues" evidence="4">
    <location>
        <begin position="447"/>
        <end position="464"/>
    </location>
</feature>
<evidence type="ECO:0000256" key="5">
    <source>
        <dbReference type="SAM" id="SignalP"/>
    </source>
</evidence>
<dbReference type="GO" id="GO:0007165">
    <property type="term" value="P:signal transduction"/>
    <property type="evidence" value="ECO:0007669"/>
    <property type="project" value="TreeGrafter"/>
</dbReference>
<evidence type="ECO:0000256" key="4">
    <source>
        <dbReference type="SAM" id="MobiDB-lite"/>
    </source>
</evidence>
<sequence length="728" mass="81622">MWCRLSVLLFCWAVSGVKAVEVNTSTAPPLVKMLQPTVINTTVGSDTTEPLEDEVDNQENIISQLLGDYDKVRTVSSGSDCVCRCIVRPIKRSDCSRFHDSSTAASSRDFYTVETVTTGTDCKKCECMAPPSAVNPCEGEYRFKKLQEATKDDIKFATIIDLLEGSLYGMDLLKLHSVTTKLLTRVENIEKAFAGNFTEKTREKERAKERAKEKEKEKKTQQKKKKVNDLERIGLKSGAASANKQKNYEERYQGDQMKKSQLQDDLEQQKSIKNKTGTQKPVKDKNSVVIRGVTFYKAEEGSYVEEEVDNRGRGENMTLTAGVSVDLLISDQLPPTSPYPIQIPELAMTAKPVTKDQSKTLNKDTQQPLFPTLDIDILPTTATTKPAPTTVRLTTRPTSNIEPTTPKLVTTKLASTFQETATTTAPFPQHKTAPSDTSTGKPVEASPTESQSGPKSQISWTESPADQPKTTKKPGLCKDTVASISEPVQYNSYGLSDGAWMRDARGHGSVIYLTNGHYGSNLLEYRDMDSFKSGQASNSYKLPYSFTGTGHVVFNGAFYYNRAFSRDIIRYDLRHRYVGAWTTLHDALLEEQAHRTQTEVEFAVDESGLWLLYPALDTEGFHQEVILLIQLRPRDLQPIRSFRTGLRRGRYGNTFLVCGVLYAVDSMDRRFANVTYAFDTHTFTHTMPSLAFTNLHSHTSQVSYCPLDKKLYAWDNGHQMMYDVVFAY</sequence>
<dbReference type="GO" id="GO:0005615">
    <property type="term" value="C:extracellular space"/>
    <property type="evidence" value="ECO:0007669"/>
    <property type="project" value="TreeGrafter"/>
</dbReference>
<reference evidence="7" key="1">
    <citation type="submission" date="2019-06" db="EMBL/GenBank/DDBJ databases">
        <authorList>
            <consortium name="Wellcome Sanger Institute Data Sharing"/>
        </authorList>
    </citation>
    <scope>NUCLEOTIDE SEQUENCE [LARGE SCALE GENOMIC DNA]</scope>
</reference>
<keyword evidence="5" id="KW-0732">Signal</keyword>
<evidence type="ECO:0000259" key="6">
    <source>
        <dbReference type="PROSITE" id="PS51132"/>
    </source>
</evidence>
<feature type="region of interest" description="Disordered" evidence="4">
    <location>
        <begin position="421"/>
        <end position="477"/>
    </location>
</feature>
<evidence type="ECO:0000256" key="2">
    <source>
        <dbReference type="ARBA" id="ARBA00022525"/>
    </source>
</evidence>
<dbReference type="SMART" id="SM00284">
    <property type="entry name" value="OLF"/>
    <property type="match status" value="1"/>
</dbReference>
<comment type="caution">
    <text evidence="3">Lacks conserved residue(s) required for the propagation of feature annotation.</text>
</comment>
<dbReference type="AlphaFoldDB" id="A0A673BX97"/>
<evidence type="ECO:0000256" key="3">
    <source>
        <dbReference type="PROSITE-ProRule" id="PRU00446"/>
    </source>
</evidence>
<feature type="compositionally biased region" description="Basic and acidic residues" evidence="4">
    <location>
        <begin position="246"/>
        <end position="266"/>
    </location>
</feature>
<dbReference type="Proteomes" id="UP000472271">
    <property type="component" value="Chromosome 17"/>
</dbReference>
<keyword evidence="8" id="KW-1185">Reference proteome</keyword>
<protein>
    <submittedName>
        <fullName evidence="7">Olfactomedin-like protein 2B</fullName>
    </submittedName>
</protein>
<dbReference type="OrthoDB" id="8626508at2759"/>
<dbReference type="PANTHER" id="PTHR23192:SF79">
    <property type="entry name" value="OLFACTOMEDIN-LIKE PROTEIN 2B ISOFORM X1"/>
    <property type="match status" value="1"/>
</dbReference>
<feature type="region of interest" description="Disordered" evidence="4">
    <location>
        <begin position="380"/>
        <end position="409"/>
    </location>
</feature>
<dbReference type="InterPro" id="IPR050605">
    <property type="entry name" value="Olfactomedin-like_domain"/>
</dbReference>
<proteinExistence type="predicted"/>
<feature type="domain" description="Olfactomedin-like" evidence="6">
    <location>
        <begin position="476"/>
        <end position="728"/>
    </location>
</feature>
<evidence type="ECO:0000313" key="8">
    <source>
        <dbReference type="Proteomes" id="UP000472271"/>
    </source>
</evidence>
<evidence type="ECO:0000256" key="1">
    <source>
        <dbReference type="ARBA" id="ARBA00004613"/>
    </source>
</evidence>
<feature type="compositionally biased region" description="Polar residues" evidence="4">
    <location>
        <begin position="421"/>
        <end position="440"/>
    </location>
</feature>
<dbReference type="PANTHER" id="PTHR23192">
    <property type="entry name" value="OLFACTOMEDIN-RELATED"/>
    <property type="match status" value="1"/>
</dbReference>
<feature type="compositionally biased region" description="Basic and acidic residues" evidence="4">
    <location>
        <begin position="200"/>
        <end position="220"/>
    </location>
</feature>
<comment type="subcellular location">
    <subcellularLocation>
        <location evidence="1">Secreted</location>
    </subcellularLocation>
</comment>
<feature type="compositionally biased region" description="Polar residues" evidence="4">
    <location>
        <begin position="391"/>
        <end position="403"/>
    </location>
</feature>
<dbReference type="PROSITE" id="PS51132">
    <property type="entry name" value="OLF"/>
    <property type="match status" value="1"/>
</dbReference>
<feature type="signal peptide" evidence="5">
    <location>
        <begin position="1"/>
        <end position="19"/>
    </location>
</feature>
<gene>
    <name evidence="7" type="primary">olfml2bb</name>
</gene>
<dbReference type="InterPro" id="IPR003112">
    <property type="entry name" value="Olfac-like_dom"/>
</dbReference>